<dbReference type="Gene3D" id="3.40.50.150">
    <property type="entry name" value="Vaccinia Virus protein VP39"/>
    <property type="match status" value="1"/>
</dbReference>
<dbReference type="Proteomes" id="UP000094969">
    <property type="component" value="Chromosome"/>
</dbReference>
<dbReference type="RefSeq" id="WP_069690972.1">
    <property type="nucleotide sequence ID" value="NZ_CP017147.1"/>
</dbReference>
<feature type="domain" description="Methyltransferase" evidence="1">
    <location>
        <begin position="55"/>
        <end position="148"/>
    </location>
</feature>
<dbReference type="InterPro" id="IPR041698">
    <property type="entry name" value="Methyltransf_25"/>
</dbReference>
<dbReference type="STRING" id="1526658.BHK69_16045"/>
<dbReference type="CDD" id="cd02440">
    <property type="entry name" value="AdoMet_MTases"/>
    <property type="match status" value="1"/>
</dbReference>
<gene>
    <name evidence="2" type="ORF">BHK69_16045</name>
</gene>
<evidence type="ECO:0000259" key="1">
    <source>
        <dbReference type="Pfam" id="PF13649"/>
    </source>
</evidence>
<dbReference type="Pfam" id="PF13649">
    <property type="entry name" value="Methyltransf_25"/>
    <property type="match status" value="1"/>
</dbReference>
<organism evidence="2 3">
    <name type="scientific">Bosea vaviloviae</name>
    <dbReference type="NCBI Taxonomy" id="1526658"/>
    <lineage>
        <taxon>Bacteria</taxon>
        <taxon>Pseudomonadati</taxon>
        <taxon>Pseudomonadota</taxon>
        <taxon>Alphaproteobacteria</taxon>
        <taxon>Hyphomicrobiales</taxon>
        <taxon>Boseaceae</taxon>
        <taxon>Bosea</taxon>
    </lineage>
</organism>
<dbReference type="SUPFAM" id="SSF53335">
    <property type="entry name" value="S-adenosyl-L-methionine-dependent methyltransferases"/>
    <property type="match status" value="1"/>
</dbReference>
<dbReference type="KEGG" id="bvv:BHK69_16045"/>
<dbReference type="GO" id="GO:0008168">
    <property type="term" value="F:methyltransferase activity"/>
    <property type="evidence" value="ECO:0007669"/>
    <property type="project" value="UniProtKB-KW"/>
</dbReference>
<dbReference type="InterPro" id="IPR029063">
    <property type="entry name" value="SAM-dependent_MTases_sf"/>
</dbReference>
<dbReference type="OrthoDB" id="213472at2"/>
<dbReference type="PANTHER" id="PTHR43464:SF58">
    <property type="entry name" value="BLR7975 PROTEIN"/>
    <property type="match status" value="1"/>
</dbReference>
<dbReference type="EMBL" id="CP017147">
    <property type="protein sequence ID" value="AOO81761.1"/>
    <property type="molecule type" value="Genomic_DNA"/>
</dbReference>
<keyword evidence="2" id="KW-0489">Methyltransferase</keyword>
<dbReference type="GO" id="GO:0032259">
    <property type="term" value="P:methylation"/>
    <property type="evidence" value="ECO:0007669"/>
    <property type="project" value="UniProtKB-KW"/>
</dbReference>
<evidence type="ECO:0000313" key="3">
    <source>
        <dbReference type="Proteomes" id="UP000094969"/>
    </source>
</evidence>
<protein>
    <submittedName>
        <fullName evidence="2">Methyltransferase</fullName>
    </submittedName>
</protein>
<reference evidence="2 3" key="1">
    <citation type="journal article" date="2015" name="Antonie Van Leeuwenhoek">
        <title>Bosea vaviloviae sp. nov., a new species of slow-growing rhizobia isolated from nodules of the relict species Vavilovia formosa (Stev.) Fed.</title>
        <authorList>
            <person name="Safronova V.I."/>
            <person name="Kuznetsova I.G."/>
            <person name="Sazanova A.L."/>
            <person name="Kimeklis A.K."/>
            <person name="Belimov A.A."/>
            <person name="Andronov E.E."/>
            <person name="Pinaev A.G."/>
            <person name="Chizhevskaya E.P."/>
            <person name="Pukhaev A.R."/>
            <person name="Popov K.P."/>
            <person name="Willems A."/>
            <person name="Tikhonovich I.A."/>
        </authorList>
    </citation>
    <scope>NUCLEOTIDE SEQUENCE [LARGE SCALE GENOMIC DNA]</scope>
    <source>
        <strain evidence="2 3">Vaf18</strain>
    </source>
</reference>
<evidence type="ECO:0000313" key="2">
    <source>
        <dbReference type="EMBL" id="AOO81761.1"/>
    </source>
</evidence>
<keyword evidence="3" id="KW-1185">Reference proteome</keyword>
<dbReference type="AlphaFoldDB" id="A0A1D7U309"/>
<proteinExistence type="predicted"/>
<accession>A0A1D7U309</accession>
<name>A0A1D7U309_9HYPH</name>
<sequence length="239" mass="25712">MPTKAGAQHFLDVFSDPERVARYADGPRRYVPGLADLHRMTGILLAERAPRDARVLVLGAGGGLELKALAEAHPEWSFVGVDPSAEMLGLAAHTLGPLGARVELVQGYIEDAPAGPFDAATCLLTLHFLASDERRRTASDVRRRLKPGAPFVAAHGSFPQGQGQGQRQDERALWLSRYAAFAIASGVDPDQANAARTAIDTSVSMLSPEQDEAILREAGFADVTLFFAAFTWRGWIAHA</sequence>
<keyword evidence="2" id="KW-0808">Transferase</keyword>
<dbReference type="PANTHER" id="PTHR43464">
    <property type="entry name" value="METHYLTRANSFERASE"/>
    <property type="match status" value="1"/>
</dbReference>